<dbReference type="SUPFAM" id="SSF51306">
    <property type="entry name" value="LexA/Signal peptidase"/>
    <property type="match status" value="1"/>
</dbReference>
<feature type="region of interest" description="Disordered" evidence="10">
    <location>
        <begin position="147"/>
        <end position="180"/>
    </location>
</feature>
<dbReference type="GO" id="GO:0009003">
    <property type="term" value="F:signal peptidase activity"/>
    <property type="evidence" value="ECO:0007669"/>
    <property type="project" value="UniProtKB-EC"/>
</dbReference>
<keyword evidence="13" id="KW-1185">Reference proteome</keyword>
<evidence type="ECO:0000256" key="6">
    <source>
        <dbReference type="ARBA" id="ARBA00022989"/>
    </source>
</evidence>
<keyword evidence="7" id="KW-0472">Membrane</keyword>
<name>W9DZQ0_9ACTN</name>
<comment type="subcellular location">
    <subcellularLocation>
        <location evidence="1">Cell membrane</location>
        <topology evidence="1">Single-pass type II membrane protein</topology>
    </subcellularLocation>
    <subcellularLocation>
        <location evidence="9">Membrane</location>
        <topology evidence="9">Single-pass type II membrane protein</topology>
    </subcellularLocation>
</comment>
<dbReference type="PANTHER" id="PTHR46041">
    <property type="entry name" value="MITOCHONDRIAL INNER MEMBRANE PROTEASE SUBUNIT 2"/>
    <property type="match status" value="1"/>
</dbReference>
<keyword evidence="5 9" id="KW-0378">Hydrolase</keyword>
<evidence type="ECO:0000256" key="3">
    <source>
        <dbReference type="ARBA" id="ARBA00022670"/>
    </source>
</evidence>
<dbReference type="GO" id="GO:0005886">
    <property type="term" value="C:plasma membrane"/>
    <property type="evidence" value="ECO:0007669"/>
    <property type="project" value="UniProtKB-SubCell"/>
</dbReference>
<dbReference type="CDD" id="cd06530">
    <property type="entry name" value="S26_SPase_I"/>
    <property type="match status" value="1"/>
</dbReference>
<evidence type="ECO:0000256" key="9">
    <source>
        <dbReference type="RuleBase" id="RU362042"/>
    </source>
</evidence>
<organism evidence="12 13">
    <name type="scientific">Actinospica robiniae DSM 44927</name>
    <dbReference type="NCBI Taxonomy" id="479430"/>
    <lineage>
        <taxon>Bacteria</taxon>
        <taxon>Bacillati</taxon>
        <taxon>Actinomycetota</taxon>
        <taxon>Actinomycetes</taxon>
        <taxon>Catenulisporales</taxon>
        <taxon>Actinospicaceae</taxon>
        <taxon>Actinospica</taxon>
    </lineage>
</organism>
<dbReference type="InterPro" id="IPR019533">
    <property type="entry name" value="Peptidase_S26"/>
</dbReference>
<evidence type="ECO:0000256" key="1">
    <source>
        <dbReference type="ARBA" id="ARBA00004401"/>
    </source>
</evidence>
<dbReference type="Pfam" id="PF10502">
    <property type="entry name" value="Peptidase_S26"/>
    <property type="match status" value="1"/>
</dbReference>
<sequence>MLQAALVGAGIVVLALAAVAATVRRRLTVVLVDGESMSPALSSGDQVLVARSSRSTRISVGDVVVFRYASGPEEKLIKRVAAVPGDLVPRNVLGAVDAQPGTRVPQGFLVVIGDGVQSTDSRDFGYLAADQVTGVVLRRLSGSGRRVSIPARADARADTRPAARPAHGVAPSGSRPDAAP</sequence>
<dbReference type="RefSeq" id="WP_051450072.1">
    <property type="nucleotide sequence ID" value="NZ_KI632511.1"/>
</dbReference>
<proteinExistence type="inferred from homology"/>
<evidence type="ECO:0000256" key="5">
    <source>
        <dbReference type="ARBA" id="ARBA00022801"/>
    </source>
</evidence>
<accession>W9DZQ0</accession>
<keyword evidence="6" id="KW-1133">Transmembrane helix</keyword>
<dbReference type="Gene3D" id="2.10.109.10">
    <property type="entry name" value="Umud Fragment, subunit A"/>
    <property type="match status" value="1"/>
</dbReference>
<feature type="active site" evidence="8">
    <location>
        <position position="78"/>
    </location>
</feature>
<dbReference type="EMBL" id="AZAN01000001">
    <property type="protein sequence ID" value="ETA71070.1"/>
    <property type="molecule type" value="Genomic_DNA"/>
</dbReference>
<reference evidence="12 13" key="1">
    <citation type="submission" date="2013-08" db="EMBL/GenBank/DDBJ databases">
        <authorList>
            <consortium name="DOE Joint Genome Institute"/>
            <person name="Eisen J."/>
            <person name="Huntemann M."/>
            <person name="Han J."/>
            <person name="Chen A."/>
            <person name="Kyrpides N."/>
            <person name="Mavromatis K."/>
            <person name="Markowitz V."/>
            <person name="Palaniappan K."/>
            <person name="Ivanova N."/>
            <person name="Schaumberg A."/>
            <person name="Pati A."/>
            <person name="Liolios K."/>
            <person name="Nordberg H.P."/>
            <person name="Cantor M.N."/>
            <person name="Hua S.X."/>
            <person name="Woyke T."/>
        </authorList>
    </citation>
    <scope>NUCLEOTIDE SEQUENCE [LARGE SCALE GENOMIC DNA]</scope>
    <source>
        <strain evidence="12 13">DSM 44927</strain>
    </source>
</reference>
<dbReference type="Proteomes" id="UP000019485">
    <property type="component" value="Unassembled WGS sequence"/>
</dbReference>
<evidence type="ECO:0000256" key="10">
    <source>
        <dbReference type="SAM" id="MobiDB-lite"/>
    </source>
</evidence>
<comment type="caution">
    <text evidence="12">The sequence shown here is derived from an EMBL/GenBank/DDBJ whole genome shotgun (WGS) entry which is preliminary data.</text>
</comment>
<feature type="active site" evidence="8">
    <location>
        <position position="36"/>
    </location>
</feature>
<dbReference type="InterPro" id="IPR037730">
    <property type="entry name" value="IMP2"/>
</dbReference>
<gene>
    <name evidence="12" type="ORF">ActroDRAFT_0092</name>
</gene>
<protein>
    <recommendedName>
        <fullName evidence="9">Signal peptidase I</fullName>
        <ecNumber evidence="9">3.4.21.89</ecNumber>
    </recommendedName>
</protein>
<comment type="catalytic activity">
    <reaction evidence="9">
        <text>Cleavage of hydrophobic, N-terminal signal or leader sequences from secreted and periplasmic proteins.</text>
        <dbReference type="EC" id="3.4.21.89"/>
    </reaction>
</comment>
<evidence type="ECO:0000256" key="7">
    <source>
        <dbReference type="ARBA" id="ARBA00023136"/>
    </source>
</evidence>
<dbReference type="GO" id="GO:0006465">
    <property type="term" value="P:signal peptide processing"/>
    <property type="evidence" value="ECO:0007669"/>
    <property type="project" value="InterPro"/>
</dbReference>
<comment type="similarity">
    <text evidence="2">Belongs to the peptidase S26 family. IMP2 subfamily.</text>
</comment>
<dbReference type="InterPro" id="IPR000223">
    <property type="entry name" value="Pept_S26A_signal_pept_1"/>
</dbReference>
<evidence type="ECO:0000256" key="4">
    <source>
        <dbReference type="ARBA" id="ARBA00022692"/>
    </source>
</evidence>
<evidence type="ECO:0000313" key="12">
    <source>
        <dbReference type="EMBL" id="ETA71070.1"/>
    </source>
</evidence>
<keyword evidence="4" id="KW-0812">Transmembrane</keyword>
<keyword evidence="3 9" id="KW-0645">Protease</keyword>
<feature type="domain" description="Peptidase S26" evidence="11">
    <location>
        <begin position="11"/>
        <end position="89"/>
    </location>
</feature>
<dbReference type="EC" id="3.4.21.89" evidence="9"/>
<dbReference type="PANTHER" id="PTHR46041:SF2">
    <property type="entry name" value="MITOCHONDRIAL INNER MEMBRANE PROTEASE SUBUNIT 2"/>
    <property type="match status" value="1"/>
</dbReference>
<dbReference type="InterPro" id="IPR036286">
    <property type="entry name" value="LexA/Signal_pep-like_sf"/>
</dbReference>
<dbReference type="GO" id="GO:0004252">
    <property type="term" value="F:serine-type endopeptidase activity"/>
    <property type="evidence" value="ECO:0007669"/>
    <property type="project" value="InterPro"/>
</dbReference>
<evidence type="ECO:0000256" key="2">
    <source>
        <dbReference type="ARBA" id="ARBA00007066"/>
    </source>
</evidence>
<dbReference type="NCBIfam" id="TIGR02227">
    <property type="entry name" value="sigpep_I_bact"/>
    <property type="match status" value="1"/>
</dbReference>
<dbReference type="PRINTS" id="PR00727">
    <property type="entry name" value="LEADERPTASE"/>
</dbReference>
<dbReference type="HOGENOM" id="CLU_028723_10_0_11"/>
<dbReference type="AlphaFoldDB" id="W9DZQ0"/>
<evidence type="ECO:0000259" key="11">
    <source>
        <dbReference type="Pfam" id="PF10502"/>
    </source>
</evidence>
<evidence type="ECO:0000313" key="13">
    <source>
        <dbReference type="Proteomes" id="UP000019485"/>
    </source>
</evidence>
<evidence type="ECO:0000256" key="8">
    <source>
        <dbReference type="PIRSR" id="PIRSR600223-1"/>
    </source>
</evidence>